<evidence type="ECO:0000256" key="9">
    <source>
        <dbReference type="ARBA" id="ARBA00022989"/>
    </source>
</evidence>
<dbReference type="Pfam" id="PF00534">
    <property type="entry name" value="Glycos_transf_1"/>
    <property type="match status" value="1"/>
</dbReference>
<feature type="transmembrane region" description="Helical" evidence="12">
    <location>
        <begin position="12"/>
        <end position="32"/>
    </location>
</feature>
<dbReference type="InterPro" id="IPR001296">
    <property type="entry name" value="Glyco_trans_1"/>
</dbReference>
<dbReference type="STRING" id="425264.A0A3G2S5A4"/>
<dbReference type="AlphaFoldDB" id="A0A3G2S5A4"/>
<dbReference type="PANTHER" id="PTHR45919">
    <property type="entry name" value="GDP-MAN:MAN(3)GLCNAC(2)-PP-DOL ALPHA-1,2-MANNOSYLTRANSFERASE"/>
    <property type="match status" value="1"/>
</dbReference>
<keyword evidence="10 12" id="KW-0472">Membrane</keyword>
<comment type="catalytic activity">
    <reaction evidence="11 12">
        <text>an alpha-D-Man-(1-&gt;3)-[alpha-D-Man-(1-&gt;6)]-beta-D-Man-(1-&gt;4)-beta-D-GlcNAc-(1-&gt;4)-alpha-D-GlcNAc-diphospho-di-trans,poly-cis-dolichol + 2 GDP-alpha-D-mannose = an alpha-D-Man-(1-&gt;2)-alpha-D-Man-(1-&gt;2)-alpha-D-Man-(1-&gt;3)-[alpha-D-Man-(1-&gt;6)]-beta-D-Man-(1-&gt;4)-beta-D-GlcNAc-(1-&gt;4)-alpha-D-GlcNAc-diphospho-di-trans,poly-cis-dolichol + 2 GDP + 2 H(+)</text>
        <dbReference type="Rhea" id="RHEA:29523"/>
        <dbReference type="Rhea" id="RHEA-COMP:19515"/>
        <dbReference type="Rhea" id="RHEA-COMP:19516"/>
        <dbReference type="ChEBI" id="CHEBI:15378"/>
        <dbReference type="ChEBI" id="CHEBI:57527"/>
        <dbReference type="ChEBI" id="CHEBI:58189"/>
        <dbReference type="ChEBI" id="CHEBI:132511"/>
        <dbReference type="ChEBI" id="CHEBI:132515"/>
        <dbReference type="EC" id="2.4.1.131"/>
    </reaction>
    <physiologicalReaction direction="left-to-right" evidence="11 12">
        <dbReference type="Rhea" id="RHEA:29524"/>
    </physiologicalReaction>
</comment>
<gene>
    <name evidence="15" type="primary">alg11</name>
    <name evidence="15" type="ORF">DNF11_2341</name>
</gene>
<dbReference type="PANTHER" id="PTHR45919:SF1">
    <property type="entry name" value="GDP-MAN:MAN(3)GLCNAC(2)-PP-DOL ALPHA-1,2-MANNOSYLTRANSFERASE"/>
    <property type="match status" value="1"/>
</dbReference>
<sequence>MDDVSPPWFPWLPWYGRIALIFAGCLLGMYYISTFAWRSALRDVNGNKRLRMLRELGLPTGSVRYMFVGFFHPHSHGGGGGERVLYEAIRHHQVSDPSIVCVVYTGDIEPLDHGVTKQVMLDKVKSLFGIELDPRRITFVPLRNVHLVRDNYWPAFTLAGQAFGANRLAYEAISKLVPDVFIDTSGHAFAYRAVKYFDKRVRVGAYVHYPTISTDMLQRVQQRRSGHTNPSWIAQSMPFTLAKYVYYRIFAAAYGSALRSADAIVCNGNWTRSHIQELIQYRMWRPWNTPLLPPVQVVYPPCQTTQLRALPLENREVRSLLSIAQFRPEKEHEMQLRIVHGLLQKYPKLKSATSSARALRLTLIGSCRNDADRERVASLRMLAKELSIENHIEWCIDAPYELMLDKLSSANIGLSTMIDEHFGISVVEYMAAGLLTLSHASAGPLMDIAVPVNGSETGFHAHTLDEYVDTAYRLIMMPTQSTLRIRQMARERVATMFSDEAFHRRWREHLWNELVPPQLVAERERRRAERTAAIAAAPSGRAQDR</sequence>
<name>A0A3G2S5A4_MALR7</name>
<dbReference type="CDD" id="cd03806">
    <property type="entry name" value="GT4_ALG11-like"/>
    <property type="match status" value="1"/>
</dbReference>
<evidence type="ECO:0000256" key="1">
    <source>
        <dbReference type="ARBA" id="ARBA00004389"/>
    </source>
</evidence>
<evidence type="ECO:0000256" key="4">
    <source>
        <dbReference type="ARBA" id="ARBA00022018"/>
    </source>
</evidence>
<feature type="domain" description="ALG11 mannosyltransferase N-terminal" evidence="14">
    <location>
        <begin position="67"/>
        <end position="278"/>
    </location>
</feature>
<organism evidence="15 16">
    <name type="scientific">Malassezia restricta (strain ATCC 96810 / NBRC 103918 / CBS 7877)</name>
    <name type="common">Seborrheic dermatitis infection agent</name>
    <dbReference type="NCBI Taxonomy" id="425264"/>
    <lineage>
        <taxon>Eukaryota</taxon>
        <taxon>Fungi</taxon>
        <taxon>Dikarya</taxon>
        <taxon>Basidiomycota</taxon>
        <taxon>Ustilaginomycotina</taxon>
        <taxon>Malasseziomycetes</taxon>
        <taxon>Malasseziales</taxon>
        <taxon>Malasseziaceae</taxon>
        <taxon>Malassezia</taxon>
    </lineage>
</organism>
<comment type="pathway">
    <text evidence="2 12">Protein modification; protein glycosylation.</text>
</comment>
<dbReference type="GO" id="GO:0004377">
    <property type="term" value="F:GDP-Man:Man(3)GlcNAc(2)-PP-Dol alpha-1,2-mannosyltransferase activity"/>
    <property type="evidence" value="ECO:0007669"/>
    <property type="project" value="UniProtKB-UniRule"/>
</dbReference>
<keyword evidence="7 12" id="KW-0812">Transmembrane</keyword>
<evidence type="ECO:0000313" key="16">
    <source>
        <dbReference type="Proteomes" id="UP000269793"/>
    </source>
</evidence>
<keyword evidence="9 12" id="KW-1133">Transmembrane helix</keyword>
<comment type="similarity">
    <text evidence="12">Belongs to the glycosyltransferase group 1 family. Glycosyltransferase 4 subfamily.</text>
</comment>
<dbReference type="InterPro" id="IPR038013">
    <property type="entry name" value="ALG11"/>
</dbReference>
<evidence type="ECO:0000256" key="6">
    <source>
        <dbReference type="ARBA" id="ARBA00022679"/>
    </source>
</evidence>
<comment type="subcellular location">
    <subcellularLocation>
        <location evidence="1">Endoplasmic reticulum membrane</location>
        <topology evidence="1">Single-pass membrane protein</topology>
    </subcellularLocation>
</comment>
<proteinExistence type="inferred from homology"/>
<keyword evidence="6 12" id="KW-0808">Transferase</keyword>
<evidence type="ECO:0000256" key="11">
    <source>
        <dbReference type="ARBA" id="ARBA00045065"/>
    </source>
</evidence>
<comment type="function">
    <text evidence="12">GDP-Man:Man(3)GlcNAc(2)-PP-Dol alpha-1,2-mannosyltransferase that operates in the biosynthetic pathway of dolichol-linked oligosaccharides, the glycan precursors employed in protein asparagine (N)-glycosylation. The assembly of dolichol-linked oligosaccharides begins on the cytosolic side of the endoplasmic reticulum membrane and finishes in its lumen. The sequential addition of sugars to dolichol pyrophosphate produces dolichol-linked oligosaccharides containing fourteen sugars, including two GlcNAcs, nine mannoses and three glucoses. Once assembled, the oligosaccharide is transferred from the lipid to nascent proteins by oligosaccharyltransferases. Catalyzes, on the cytoplasmic face of the endoplasmic reticulum, the addition of the fourth and fifth mannose residues to the dolichol-linked oligosaccharide chain, to produce Man(5)GlcNAc(2)-PP-dolichol core oligosaccharide.</text>
</comment>
<evidence type="ECO:0000259" key="14">
    <source>
        <dbReference type="Pfam" id="PF15924"/>
    </source>
</evidence>
<protein>
    <recommendedName>
        <fullName evidence="4 12">GDP-Man:Man(3)GlcNAc(2)-PP-Dol alpha-1,2-mannosyltransferase</fullName>
        <ecNumber evidence="3 12">2.4.1.131</ecNumber>
    </recommendedName>
</protein>
<keyword evidence="16" id="KW-1185">Reference proteome</keyword>
<dbReference type="EMBL" id="CP033151">
    <property type="protein sequence ID" value="AYO43291.1"/>
    <property type="molecule type" value="Genomic_DNA"/>
</dbReference>
<evidence type="ECO:0000256" key="3">
    <source>
        <dbReference type="ARBA" id="ARBA00012645"/>
    </source>
</evidence>
<reference evidence="15 16" key="1">
    <citation type="submission" date="2018-10" db="EMBL/GenBank/DDBJ databases">
        <title>Complete genome sequence of Malassezia restricta CBS 7877.</title>
        <authorList>
            <person name="Morand S.C."/>
            <person name="Bertignac M."/>
            <person name="Iltis A."/>
            <person name="Kolder I."/>
            <person name="Pirovano W."/>
            <person name="Jourdain R."/>
            <person name="Clavaud C."/>
        </authorList>
    </citation>
    <scope>NUCLEOTIDE SEQUENCE [LARGE SCALE GENOMIC DNA]</scope>
    <source>
        <strain evidence="15 16">CBS 7877</strain>
    </source>
</reference>
<dbReference type="Pfam" id="PF15924">
    <property type="entry name" value="ALG11_N"/>
    <property type="match status" value="1"/>
</dbReference>
<dbReference type="UniPathway" id="UPA00378"/>
<dbReference type="VEuPathDB" id="FungiDB:DNF11_2341"/>
<evidence type="ECO:0000256" key="7">
    <source>
        <dbReference type="ARBA" id="ARBA00022692"/>
    </source>
</evidence>
<dbReference type="EC" id="2.4.1.131" evidence="3 12"/>
<feature type="domain" description="Glycosyl transferase family 1" evidence="13">
    <location>
        <begin position="314"/>
        <end position="463"/>
    </location>
</feature>
<evidence type="ECO:0000259" key="13">
    <source>
        <dbReference type="Pfam" id="PF00534"/>
    </source>
</evidence>
<evidence type="ECO:0000256" key="8">
    <source>
        <dbReference type="ARBA" id="ARBA00022824"/>
    </source>
</evidence>
<dbReference type="GO" id="GO:0005789">
    <property type="term" value="C:endoplasmic reticulum membrane"/>
    <property type="evidence" value="ECO:0007669"/>
    <property type="project" value="UniProtKB-SubCell"/>
</dbReference>
<dbReference type="SUPFAM" id="SSF53756">
    <property type="entry name" value="UDP-Glycosyltransferase/glycogen phosphorylase"/>
    <property type="match status" value="1"/>
</dbReference>
<keyword evidence="8 12" id="KW-0256">Endoplasmic reticulum</keyword>
<evidence type="ECO:0000256" key="10">
    <source>
        <dbReference type="ARBA" id="ARBA00023136"/>
    </source>
</evidence>
<evidence type="ECO:0000256" key="5">
    <source>
        <dbReference type="ARBA" id="ARBA00022676"/>
    </source>
</evidence>
<accession>A0A3G2S5A4</accession>
<dbReference type="GO" id="GO:0006487">
    <property type="term" value="P:protein N-linked glycosylation"/>
    <property type="evidence" value="ECO:0007669"/>
    <property type="project" value="TreeGrafter"/>
</dbReference>
<dbReference type="Gene3D" id="3.40.50.2000">
    <property type="entry name" value="Glycogen Phosphorylase B"/>
    <property type="match status" value="1"/>
</dbReference>
<evidence type="ECO:0000256" key="2">
    <source>
        <dbReference type="ARBA" id="ARBA00004922"/>
    </source>
</evidence>
<dbReference type="OrthoDB" id="2276068at2759"/>
<dbReference type="Proteomes" id="UP000269793">
    <property type="component" value="Chromosome IV"/>
</dbReference>
<dbReference type="InterPro" id="IPR031814">
    <property type="entry name" value="ALG11_N"/>
</dbReference>
<evidence type="ECO:0000256" key="12">
    <source>
        <dbReference type="RuleBase" id="RU367051"/>
    </source>
</evidence>
<keyword evidence="5 12" id="KW-0328">Glycosyltransferase</keyword>
<evidence type="ECO:0000313" key="15">
    <source>
        <dbReference type="EMBL" id="AYO43291.1"/>
    </source>
</evidence>